<comment type="caution">
    <text evidence="2">The sequence shown here is derived from an EMBL/GenBank/DDBJ whole genome shotgun (WGS) entry which is preliminary data.</text>
</comment>
<evidence type="ECO:0000313" key="3">
    <source>
        <dbReference type="Proteomes" id="UP001444071"/>
    </source>
</evidence>
<name>A0ABV0WIV1_9TELE</name>
<sequence length="140" mass="16206">MIIDSDTNTVLARLNLHHSGDFNHLYGPSFHCKQSHNRTLFLTQSSTMTVWTEAEVTGEQKDELWPELFIKHYNIVQNWFQKIGSDRYQPLINDLTESKMFCCAWFVLGFSWTNAVIYFMCLSSQTPACRSGWPLLAGFC</sequence>
<protein>
    <submittedName>
        <fullName evidence="2">Uncharacterized protein</fullName>
    </submittedName>
</protein>
<evidence type="ECO:0000313" key="2">
    <source>
        <dbReference type="EMBL" id="MEQ2269445.1"/>
    </source>
</evidence>
<proteinExistence type="predicted"/>
<keyword evidence="1" id="KW-0812">Transmembrane</keyword>
<keyword evidence="3" id="KW-1185">Reference proteome</keyword>
<accession>A0ABV0WIV1</accession>
<evidence type="ECO:0000256" key="1">
    <source>
        <dbReference type="SAM" id="Phobius"/>
    </source>
</evidence>
<dbReference type="Proteomes" id="UP001444071">
    <property type="component" value="Unassembled WGS sequence"/>
</dbReference>
<gene>
    <name evidence="2" type="ORF">XENORESO_004698</name>
</gene>
<keyword evidence="1" id="KW-0472">Membrane</keyword>
<organism evidence="2 3">
    <name type="scientific">Xenotaenia resolanae</name>
    <dbReference type="NCBI Taxonomy" id="208358"/>
    <lineage>
        <taxon>Eukaryota</taxon>
        <taxon>Metazoa</taxon>
        <taxon>Chordata</taxon>
        <taxon>Craniata</taxon>
        <taxon>Vertebrata</taxon>
        <taxon>Euteleostomi</taxon>
        <taxon>Actinopterygii</taxon>
        <taxon>Neopterygii</taxon>
        <taxon>Teleostei</taxon>
        <taxon>Neoteleostei</taxon>
        <taxon>Acanthomorphata</taxon>
        <taxon>Ovalentaria</taxon>
        <taxon>Atherinomorphae</taxon>
        <taxon>Cyprinodontiformes</taxon>
        <taxon>Goodeidae</taxon>
        <taxon>Xenotaenia</taxon>
    </lineage>
</organism>
<feature type="transmembrane region" description="Helical" evidence="1">
    <location>
        <begin position="100"/>
        <end position="120"/>
    </location>
</feature>
<reference evidence="2 3" key="1">
    <citation type="submission" date="2021-06" db="EMBL/GenBank/DDBJ databases">
        <authorList>
            <person name="Palmer J.M."/>
        </authorList>
    </citation>
    <scope>NUCLEOTIDE SEQUENCE [LARGE SCALE GENOMIC DNA]</scope>
    <source>
        <strain evidence="2 3">XR_2019</strain>
        <tissue evidence="2">Muscle</tissue>
    </source>
</reference>
<dbReference type="EMBL" id="JAHRIM010051870">
    <property type="protein sequence ID" value="MEQ2269445.1"/>
    <property type="molecule type" value="Genomic_DNA"/>
</dbReference>
<keyword evidence="1" id="KW-1133">Transmembrane helix</keyword>